<proteinExistence type="predicted"/>
<dbReference type="GeneID" id="77398962"/>
<dbReference type="InterPro" id="IPR036105">
    <property type="entry name" value="DiNase_FeMo-co_biosyn_sf"/>
</dbReference>
<accession>D9PU91</accession>
<dbReference type="GeneID" id="9703886"/>
<evidence type="ECO:0000259" key="1">
    <source>
        <dbReference type="Pfam" id="PF02579"/>
    </source>
</evidence>
<dbReference type="STRING" id="79929.MTBMA_c01800"/>
<dbReference type="SUPFAM" id="SSF53146">
    <property type="entry name" value="Nitrogenase accessory factor-like"/>
    <property type="match status" value="1"/>
</dbReference>
<sequence length="109" mass="12320">MRIAVASSNGEEVDLHFGRASKLLIYDYSDGKMEFVEERTVDIAESDKHQWRKVLDSIMDCDVVIAIQVGLKGKMGIEDAGLKFVADEGPVGEVLERWVRHFEFMNSTI</sequence>
<dbReference type="KEGG" id="mmg:MTBMA_c01800"/>
<dbReference type="EMBL" id="CP001710">
    <property type="protein sequence ID" value="ADL57789.1"/>
    <property type="molecule type" value="Genomic_DNA"/>
</dbReference>
<dbReference type="Proteomes" id="UP000000345">
    <property type="component" value="Chromosome"/>
</dbReference>
<dbReference type="PANTHER" id="PTHR33937:SF1">
    <property type="entry name" value="IRON-MOLIBDENUM COFACTOR PROCESSING PROTEIN"/>
    <property type="match status" value="1"/>
</dbReference>
<gene>
    <name evidence="2" type="ordered locus">MTBMA_c01800</name>
</gene>
<dbReference type="OrthoDB" id="85838at2157"/>
<dbReference type="PaxDb" id="79929-MTBMA_c01800"/>
<dbReference type="PANTHER" id="PTHR33937">
    <property type="entry name" value="IRON-MOLYBDENUM PROTEIN-RELATED-RELATED"/>
    <property type="match status" value="1"/>
</dbReference>
<dbReference type="Gene3D" id="3.30.420.130">
    <property type="entry name" value="Dinitrogenase iron-molybdenum cofactor biosynthesis domain"/>
    <property type="match status" value="1"/>
</dbReference>
<dbReference type="AlphaFoldDB" id="D9PU91"/>
<evidence type="ECO:0000313" key="2">
    <source>
        <dbReference type="EMBL" id="ADL57789.1"/>
    </source>
</evidence>
<dbReference type="RefSeq" id="WP_013295017.1">
    <property type="nucleotide sequence ID" value="NC_014408.1"/>
</dbReference>
<dbReference type="InterPro" id="IPR003731">
    <property type="entry name" value="Di-Nase_FeMo-co_biosynth"/>
</dbReference>
<dbReference type="InterPro" id="IPR051840">
    <property type="entry name" value="NifX/NifY_domain"/>
</dbReference>
<evidence type="ECO:0000313" key="3">
    <source>
        <dbReference type="Proteomes" id="UP000000345"/>
    </source>
</evidence>
<feature type="domain" description="Dinitrogenase iron-molybdenum cofactor biosynthesis" evidence="1">
    <location>
        <begin position="10"/>
        <end position="99"/>
    </location>
</feature>
<reference key="1">
    <citation type="submission" date="2009-08" db="EMBL/GenBank/DDBJ databases">
        <title>The genome sequence of Methanothermobacter marburgensis.</title>
        <authorList>
            <person name="Kaster A."/>
            <person name="Seedorf H."/>
            <person name="Goenrich M."/>
            <person name="Wiezer A."/>
            <person name="Liesegang H."/>
            <person name="Thauer R."/>
            <person name="Gottschalk G."/>
        </authorList>
    </citation>
    <scope>NUCLEOTIDE SEQUENCE</scope>
    <source>
        <strain>Marburg</strain>
    </source>
</reference>
<reference evidence="2 3" key="2">
    <citation type="journal article" date="2010" name="J. Bacteriol.">
        <title>Complete genome sequence of Methanothermobacter marburgensis, a methanoarchaeon model organism.</title>
        <authorList>
            <person name="Liesegang H."/>
            <person name="Kaster A.K."/>
            <person name="Wiezer A."/>
            <person name="Goenrich M."/>
            <person name="Wollherr A."/>
            <person name="Seedorf H."/>
            <person name="Gottschalk G."/>
            <person name="Thauer R.K."/>
        </authorList>
    </citation>
    <scope>NUCLEOTIDE SEQUENCE [LARGE SCALE GENOMIC DNA]</scope>
    <source>
        <strain evidence="3">ATCC BAA-927 / DSM 2133 / JCM 14651 / NBRC 100331 / OCM 82 / Marburg</strain>
    </source>
</reference>
<dbReference type="Pfam" id="PF02579">
    <property type="entry name" value="Nitro_FeMo-Co"/>
    <property type="match status" value="1"/>
</dbReference>
<name>D9PU91_METTM</name>
<organism evidence="2 3">
    <name type="scientific">Methanothermobacter marburgensis (strain ATCC BAA-927 / DSM 2133 / JCM 14651 / NBRC 100331 / OCM 82 / Marburg)</name>
    <name type="common">Methanobacterium thermoautotrophicum</name>
    <dbReference type="NCBI Taxonomy" id="79929"/>
    <lineage>
        <taxon>Archaea</taxon>
        <taxon>Methanobacteriati</taxon>
        <taxon>Methanobacteriota</taxon>
        <taxon>Methanomada group</taxon>
        <taxon>Methanobacteria</taxon>
        <taxon>Methanobacteriales</taxon>
        <taxon>Methanobacteriaceae</taxon>
        <taxon>Methanothermobacter</taxon>
    </lineage>
</organism>
<protein>
    <submittedName>
        <fullName evidence="2">Predicted FeMo cofactor biosynthesis protein</fullName>
    </submittedName>
</protein>
<keyword evidence="3" id="KW-1185">Reference proteome</keyword>
<dbReference type="CDD" id="cd00562">
    <property type="entry name" value="NifX_NifB"/>
    <property type="match status" value="1"/>
</dbReference>
<dbReference type="HOGENOM" id="CLU_104194_3_2_2"/>